<protein>
    <submittedName>
        <fullName evidence="3">DUF2956 domain-containing protein</fullName>
    </submittedName>
</protein>
<reference evidence="3 4" key="1">
    <citation type="journal article" date="2012" name="Int. J. Syst. Evol. Microbiol.">
        <title>Shewanella dokdonensis sp. nov., isolated from seawater.</title>
        <authorList>
            <person name="Sung H.R."/>
            <person name="Yoon J.H."/>
            <person name="Ghim S.Y."/>
        </authorList>
    </citation>
    <scope>NUCLEOTIDE SEQUENCE [LARGE SCALE GENOMIC DNA]</scope>
    <source>
        <strain evidence="3 4">DSM 23626</strain>
    </source>
</reference>
<dbReference type="EMBL" id="CP074572">
    <property type="protein sequence ID" value="QVK24060.1"/>
    <property type="molecule type" value="Genomic_DNA"/>
</dbReference>
<dbReference type="InterPro" id="IPR021339">
    <property type="entry name" value="DUF2956"/>
</dbReference>
<evidence type="ECO:0000313" key="3">
    <source>
        <dbReference type="EMBL" id="QVK24060.1"/>
    </source>
</evidence>
<feature type="compositionally biased region" description="Basic and acidic residues" evidence="1">
    <location>
        <begin position="50"/>
        <end position="61"/>
    </location>
</feature>
<accession>A0ABX8DHB1</accession>
<gene>
    <name evidence="3" type="ORF">KHX94_05485</name>
</gene>
<organism evidence="3 4">
    <name type="scientific">Shewanella dokdonensis</name>
    <dbReference type="NCBI Taxonomy" id="712036"/>
    <lineage>
        <taxon>Bacteria</taxon>
        <taxon>Pseudomonadati</taxon>
        <taxon>Pseudomonadota</taxon>
        <taxon>Gammaproteobacteria</taxon>
        <taxon>Alteromonadales</taxon>
        <taxon>Shewanellaceae</taxon>
        <taxon>Shewanella</taxon>
    </lineage>
</organism>
<evidence type="ECO:0000256" key="1">
    <source>
        <dbReference type="SAM" id="MobiDB-lite"/>
    </source>
</evidence>
<keyword evidence="2" id="KW-0472">Membrane</keyword>
<feature type="compositionally biased region" description="Polar residues" evidence="1">
    <location>
        <begin position="69"/>
        <end position="81"/>
    </location>
</feature>
<evidence type="ECO:0000313" key="4">
    <source>
        <dbReference type="Proteomes" id="UP000676428"/>
    </source>
</evidence>
<feature type="transmembrane region" description="Helical" evidence="2">
    <location>
        <begin position="90"/>
        <end position="108"/>
    </location>
</feature>
<proteinExistence type="predicted"/>
<keyword evidence="2" id="KW-0812">Transmembrane</keyword>
<feature type="region of interest" description="Disordered" evidence="1">
    <location>
        <begin position="50"/>
        <end position="81"/>
    </location>
</feature>
<dbReference type="RefSeq" id="WP_213682673.1">
    <property type="nucleotide sequence ID" value="NZ_CP074572.1"/>
</dbReference>
<dbReference type="Pfam" id="PF11169">
    <property type="entry name" value="DUF2956"/>
    <property type="match status" value="1"/>
</dbReference>
<keyword evidence="4" id="KW-1185">Reference proteome</keyword>
<sequence length="109" mass="12255">MPSKTPVSAETQEQALQIARATQKPGQTKEQTRLIAQGIEKGIAEYKKQQKAKARERDKLAKKLRATKTPMTETANPTTMVMTSSTSKAWLPWLLLLLSWLVFTASWLL</sequence>
<dbReference type="Proteomes" id="UP000676428">
    <property type="component" value="Chromosome"/>
</dbReference>
<keyword evidence="2" id="KW-1133">Transmembrane helix</keyword>
<name>A0ABX8DHB1_9GAMM</name>
<evidence type="ECO:0000256" key="2">
    <source>
        <dbReference type="SAM" id="Phobius"/>
    </source>
</evidence>